<accession>A0A0A8ZDR3</accession>
<name>A0A0A8ZDR3_ARUDO</name>
<evidence type="ECO:0000256" key="1">
    <source>
        <dbReference type="SAM" id="MobiDB-lite"/>
    </source>
</evidence>
<evidence type="ECO:0000313" key="2">
    <source>
        <dbReference type="EMBL" id="JAD37524.1"/>
    </source>
</evidence>
<reference evidence="2" key="2">
    <citation type="journal article" date="2015" name="Data Brief">
        <title>Shoot transcriptome of the giant reed, Arundo donax.</title>
        <authorList>
            <person name="Barrero R.A."/>
            <person name="Guerrero F.D."/>
            <person name="Moolhuijzen P."/>
            <person name="Goolsby J.A."/>
            <person name="Tidwell J."/>
            <person name="Bellgard S.E."/>
            <person name="Bellgard M.I."/>
        </authorList>
    </citation>
    <scope>NUCLEOTIDE SEQUENCE</scope>
    <source>
        <tissue evidence="2">Shoot tissue taken approximately 20 cm above the soil surface</tissue>
    </source>
</reference>
<protein>
    <submittedName>
        <fullName evidence="2">Uncharacterized protein</fullName>
    </submittedName>
</protein>
<feature type="region of interest" description="Disordered" evidence="1">
    <location>
        <begin position="1"/>
        <end position="21"/>
    </location>
</feature>
<dbReference type="EMBL" id="GBRH01260371">
    <property type="protein sequence ID" value="JAD37524.1"/>
    <property type="molecule type" value="Transcribed_RNA"/>
</dbReference>
<proteinExistence type="predicted"/>
<dbReference type="AlphaFoldDB" id="A0A0A8ZDR3"/>
<sequence>MPQIATQSDHNPVLRNTITPL</sequence>
<organism evidence="2">
    <name type="scientific">Arundo donax</name>
    <name type="common">Giant reed</name>
    <name type="synonym">Donax arundinaceus</name>
    <dbReference type="NCBI Taxonomy" id="35708"/>
    <lineage>
        <taxon>Eukaryota</taxon>
        <taxon>Viridiplantae</taxon>
        <taxon>Streptophyta</taxon>
        <taxon>Embryophyta</taxon>
        <taxon>Tracheophyta</taxon>
        <taxon>Spermatophyta</taxon>
        <taxon>Magnoliopsida</taxon>
        <taxon>Liliopsida</taxon>
        <taxon>Poales</taxon>
        <taxon>Poaceae</taxon>
        <taxon>PACMAD clade</taxon>
        <taxon>Arundinoideae</taxon>
        <taxon>Arundineae</taxon>
        <taxon>Arundo</taxon>
    </lineage>
</organism>
<reference evidence="2" key="1">
    <citation type="submission" date="2014-09" db="EMBL/GenBank/DDBJ databases">
        <authorList>
            <person name="Magalhaes I.L.F."/>
            <person name="Oliveira U."/>
            <person name="Santos F.R."/>
            <person name="Vidigal T.H.D.A."/>
            <person name="Brescovit A.D."/>
            <person name="Santos A.J."/>
        </authorList>
    </citation>
    <scope>NUCLEOTIDE SEQUENCE</scope>
    <source>
        <tissue evidence="2">Shoot tissue taken approximately 20 cm above the soil surface</tissue>
    </source>
</reference>